<accession>A0A9W6GRV7</accession>
<evidence type="ECO:0000313" key="4">
    <source>
        <dbReference type="Proteomes" id="UP001144323"/>
    </source>
</evidence>
<dbReference type="EMBL" id="BSEC01000001">
    <property type="protein sequence ID" value="GLI91874.1"/>
    <property type="molecule type" value="Genomic_DNA"/>
</dbReference>
<dbReference type="SUPFAM" id="SSF52540">
    <property type="entry name" value="P-loop containing nucleoside triphosphate hydrolases"/>
    <property type="match status" value="1"/>
</dbReference>
<evidence type="ECO:0000259" key="2">
    <source>
        <dbReference type="Pfam" id="PF01656"/>
    </source>
</evidence>
<dbReference type="InterPro" id="IPR027417">
    <property type="entry name" value="P-loop_NTPase"/>
</dbReference>
<name>A0A9W6GRV7_9HYPH</name>
<protein>
    <submittedName>
        <fullName evidence="3">Chromosome partitioning protein ParA</fullName>
    </submittedName>
</protein>
<sequence>MQIVALVARKGGAGKSTLASNLAVAAHLSGRRVFVCDLDPLQSLVKWSRLRKALDIPVEHIPGEKLPRALDALRDSGVGLVIIDTPGADAPCCAAAIEAADFCIIPARPNTLDLWASEETLARVKSAGKSYAFLLNQCPPARQGARVARGAESLQAMGALLAPMVSTRVDYQEAVRLGLGVHELRPNGAAAAEMTQLWAGVQCRLEEIAQHNLTVSLRVNPVLASYRAFFDQAARISDFYAGILKQMGPVERPDAEPAAPVGGGDEANHRTRA</sequence>
<feature type="region of interest" description="Disordered" evidence="1">
    <location>
        <begin position="251"/>
        <end position="273"/>
    </location>
</feature>
<dbReference type="Gene3D" id="3.40.50.300">
    <property type="entry name" value="P-loop containing nucleotide triphosphate hydrolases"/>
    <property type="match status" value="1"/>
</dbReference>
<dbReference type="AlphaFoldDB" id="A0A9W6GRV7"/>
<proteinExistence type="predicted"/>
<dbReference type="InterPro" id="IPR050678">
    <property type="entry name" value="DNA_Partitioning_ATPase"/>
</dbReference>
<comment type="caution">
    <text evidence="3">The sequence shown here is derived from an EMBL/GenBank/DDBJ whole genome shotgun (WGS) entry which is preliminary data.</text>
</comment>
<evidence type="ECO:0000256" key="1">
    <source>
        <dbReference type="SAM" id="MobiDB-lite"/>
    </source>
</evidence>
<dbReference type="CDD" id="cd02042">
    <property type="entry name" value="ParAB_family"/>
    <property type="match status" value="1"/>
</dbReference>
<dbReference type="InterPro" id="IPR002586">
    <property type="entry name" value="CobQ/CobB/MinD/ParA_Nub-bd_dom"/>
</dbReference>
<dbReference type="Pfam" id="PF01656">
    <property type="entry name" value="CbiA"/>
    <property type="match status" value="1"/>
</dbReference>
<dbReference type="PANTHER" id="PTHR13696">
    <property type="entry name" value="P-LOOP CONTAINING NUCLEOSIDE TRIPHOSPHATE HYDROLASE"/>
    <property type="match status" value="1"/>
</dbReference>
<dbReference type="Proteomes" id="UP001144323">
    <property type="component" value="Unassembled WGS sequence"/>
</dbReference>
<evidence type="ECO:0000313" key="3">
    <source>
        <dbReference type="EMBL" id="GLI91874.1"/>
    </source>
</evidence>
<feature type="domain" description="CobQ/CobB/MinD/ParA nucleotide binding" evidence="2">
    <location>
        <begin position="5"/>
        <end position="173"/>
    </location>
</feature>
<gene>
    <name evidence="3" type="ORF">LMG27198_08660</name>
</gene>
<organism evidence="3 4">
    <name type="scientific">Methylocystis echinoides</name>
    <dbReference type="NCBI Taxonomy" id="29468"/>
    <lineage>
        <taxon>Bacteria</taxon>
        <taxon>Pseudomonadati</taxon>
        <taxon>Pseudomonadota</taxon>
        <taxon>Alphaproteobacteria</taxon>
        <taxon>Hyphomicrobiales</taxon>
        <taxon>Methylocystaceae</taxon>
        <taxon>Methylocystis</taxon>
    </lineage>
</organism>
<keyword evidence="4" id="KW-1185">Reference proteome</keyword>
<dbReference type="RefSeq" id="WP_281800743.1">
    <property type="nucleotide sequence ID" value="NZ_BSEC01000001.1"/>
</dbReference>
<reference evidence="3" key="1">
    <citation type="journal article" date="2023" name="Int. J. Syst. Evol. Microbiol.">
        <title>Methylocystis iwaonis sp. nov., a type II methane-oxidizing bacterium from surface soil of a rice paddy field in Japan, and emended description of the genus Methylocystis (ex Whittenbury et al. 1970) Bowman et al. 1993.</title>
        <authorList>
            <person name="Kaise H."/>
            <person name="Sawadogo J.B."/>
            <person name="Alam M.S."/>
            <person name="Ueno C."/>
            <person name="Dianou D."/>
            <person name="Shinjo R."/>
            <person name="Asakawa S."/>
        </authorList>
    </citation>
    <scope>NUCLEOTIDE SEQUENCE</scope>
    <source>
        <strain evidence="3">LMG27198</strain>
    </source>
</reference>
<dbReference type="PANTHER" id="PTHR13696:SF96">
    <property type="entry name" value="COBQ_COBB_MIND_PARA NUCLEOTIDE BINDING DOMAIN-CONTAINING PROTEIN"/>
    <property type="match status" value="1"/>
</dbReference>